<comment type="caution">
    <text evidence="4">The sequence shown here is derived from an EMBL/GenBank/DDBJ whole genome shotgun (WGS) entry which is preliminary data.</text>
</comment>
<feature type="transmembrane region" description="Helical" evidence="1">
    <location>
        <begin position="203"/>
        <end position="225"/>
    </location>
</feature>
<keyword evidence="1" id="KW-0472">Membrane</keyword>
<sequence length="391" mass="43015">MRRIVWAAVCSVMIGLCFAGYAAPAGAAAPRAEGGTLDLSGWNFERDGTVPLAGEWMFYGGRLLPPDTDWQRVAGLPVQVPGTWNYYPEESGMKGGQGYATYRLNIRLPDGDEPFALHIPNILTAYKLWANGRELASAGRVAIEASQSRAEQTPRIVILQRGARTVELVLQVSNYEHRKGGIRQNLTVGTSQTLIAAQMKKTAITMIVLGSLLIIGFYHIGLYALRRQEGFTLYFGLLCLFVAARISVTGEAILLQWLPLGWEIGMKIDYISFALSGVAGYAYIYRLFPGEASKAFMRAALISGGALALLALSTPSIVYTKLLGGYQLYIFVVCVYSLYVMALACWRKRESAAFAMTGILAFAVTVVHDMLMYNEWLQSTELVPFGLYFSF</sequence>
<evidence type="ECO:0000313" key="4">
    <source>
        <dbReference type="EMBL" id="GIQ62093.1"/>
    </source>
</evidence>
<proteinExistence type="predicted"/>
<dbReference type="RefSeq" id="WP_213527388.1">
    <property type="nucleotide sequence ID" value="NZ_BOVJ01000019.1"/>
</dbReference>
<keyword evidence="2" id="KW-0732">Signal</keyword>
<feature type="transmembrane region" description="Helical" evidence="1">
    <location>
        <begin position="353"/>
        <end position="373"/>
    </location>
</feature>
<evidence type="ECO:0000313" key="5">
    <source>
        <dbReference type="Proteomes" id="UP000680304"/>
    </source>
</evidence>
<feature type="transmembrane region" description="Helical" evidence="1">
    <location>
        <begin position="326"/>
        <end position="346"/>
    </location>
</feature>
<name>A0ABQ4N1N9_9BACL</name>
<dbReference type="Pfam" id="PF07695">
    <property type="entry name" value="7TMR-DISM_7TM"/>
    <property type="match status" value="1"/>
</dbReference>
<feature type="domain" description="7TM-DISM receptor extracellular" evidence="3">
    <location>
        <begin position="202"/>
        <end position="389"/>
    </location>
</feature>
<organism evidence="4 5">
    <name type="scientific">Paenibacillus cisolokensis</name>
    <dbReference type="NCBI Taxonomy" id="1658519"/>
    <lineage>
        <taxon>Bacteria</taxon>
        <taxon>Bacillati</taxon>
        <taxon>Bacillota</taxon>
        <taxon>Bacilli</taxon>
        <taxon>Bacillales</taxon>
        <taxon>Paenibacillaceae</taxon>
        <taxon>Paenibacillus</taxon>
    </lineage>
</organism>
<accession>A0ABQ4N1N9</accession>
<reference evidence="4 5" key="1">
    <citation type="submission" date="2021-04" db="EMBL/GenBank/DDBJ databases">
        <title>Draft genome sequence of Paenibacillus cisolokensis, LC2-13A.</title>
        <authorList>
            <person name="Uke A."/>
            <person name="Chhe C."/>
            <person name="Baramee S."/>
            <person name="Kosugi A."/>
        </authorList>
    </citation>
    <scope>NUCLEOTIDE SEQUENCE [LARGE SCALE GENOMIC DNA]</scope>
    <source>
        <strain evidence="4 5">LC2-13A</strain>
    </source>
</reference>
<feature type="signal peptide" evidence="2">
    <location>
        <begin position="1"/>
        <end position="22"/>
    </location>
</feature>
<keyword evidence="5" id="KW-1185">Reference proteome</keyword>
<evidence type="ECO:0000256" key="2">
    <source>
        <dbReference type="SAM" id="SignalP"/>
    </source>
</evidence>
<dbReference type="Proteomes" id="UP000680304">
    <property type="component" value="Unassembled WGS sequence"/>
</dbReference>
<dbReference type="Gene3D" id="2.60.120.260">
    <property type="entry name" value="Galactose-binding domain-like"/>
    <property type="match status" value="1"/>
</dbReference>
<feature type="chain" id="PRO_5045158895" description="7TM-DISM receptor extracellular domain-containing protein" evidence="2">
    <location>
        <begin position="23"/>
        <end position="391"/>
    </location>
</feature>
<protein>
    <recommendedName>
        <fullName evidence="3">7TM-DISM receptor extracellular domain-containing protein</fullName>
    </recommendedName>
</protein>
<dbReference type="InterPro" id="IPR011623">
    <property type="entry name" value="7TMR_DISM_rcpt_extracell_dom1"/>
</dbReference>
<evidence type="ECO:0000256" key="1">
    <source>
        <dbReference type="SAM" id="Phobius"/>
    </source>
</evidence>
<keyword evidence="1" id="KW-0812">Transmembrane</keyword>
<feature type="transmembrane region" description="Helical" evidence="1">
    <location>
        <begin position="232"/>
        <end position="258"/>
    </location>
</feature>
<dbReference type="SUPFAM" id="SSF49785">
    <property type="entry name" value="Galactose-binding domain-like"/>
    <property type="match status" value="1"/>
</dbReference>
<gene>
    <name evidence="4" type="ORF">PACILC2_06610</name>
</gene>
<dbReference type="InterPro" id="IPR008979">
    <property type="entry name" value="Galactose-bd-like_sf"/>
</dbReference>
<feature type="transmembrane region" description="Helical" evidence="1">
    <location>
        <begin position="300"/>
        <end position="320"/>
    </location>
</feature>
<evidence type="ECO:0000259" key="3">
    <source>
        <dbReference type="Pfam" id="PF07695"/>
    </source>
</evidence>
<keyword evidence="1" id="KW-1133">Transmembrane helix</keyword>
<dbReference type="EMBL" id="BOVJ01000019">
    <property type="protein sequence ID" value="GIQ62093.1"/>
    <property type="molecule type" value="Genomic_DNA"/>
</dbReference>
<feature type="transmembrane region" description="Helical" evidence="1">
    <location>
        <begin position="270"/>
        <end position="288"/>
    </location>
</feature>